<evidence type="ECO:0000313" key="4">
    <source>
        <dbReference type="Proteomes" id="UP000824205"/>
    </source>
</evidence>
<gene>
    <name evidence="3" type="ORF">IAA48_06850</name>
</gene>
<keyword evidence="2" id="KW-0732">Signal</keyword>
<evidence type="ECO:0000313" key="3">
    <source>
        <dbReference type="EMBL" id="HIW86200.1"/>
    </source>
</evidence>
<reference evidence="3" key="2">
    <citation type="submission" date="2021-04" db="EMBL/GenBank/DDBJ databases">
        <authorList>
            <person name="Gilroy R."/>
        </authorList>
    </citation>
    <scope>NUCLEOTIDE SEQUENCE</scope>
    <source>
        <strain evidence="3">421</strain>
    </source>
</reference>
<dbReference type="Proteomes" id="UP000824205">
    <property type="component" value="Unassembled WGS sequence"/>
</dbReference>
<keyword evidence="1" id="KW-0472">Membrane</keyword>
<name>A0A9D1RF28_9FIRM</name>
<protein>
    <submittedName>
        <fullName evidence="3">Cadherin-like beta sandwich domain-containing protein</fullName>
    </submittedName>
</protein>
<dbReference type="EMBL" id="DXGE01000029">
    <property type="protein sequence ID" value="HIW86200.1"/>
    <property type="molecule type" value="Genomic_DNA"/>
</dbReference>
<keyword evidence="1" id="KW-1133">Transmembrane helix</keyword>
<feature type="chain" id="PRO_5038437495" evidence="2">
    <location>
        <begin position="24"/>
        <end position="278"/>
    </location>
</feature>
<dbReference type="AlphaFoldDB" id="A0A9D1RF28"/>
<keyword evidence="1" id="KW-0812">Transmembrane</keyword>
<comment type="caution">
    <text evidence="3">The sequence shown here is derived from an EMBL/GenBank/DDBJ whole genome shotgun (WGS) entry which is preliminary data.</text>
</comment>
<reference evidence="3" key="1">
    <citation type="journal article" date="2021" name="PeerJ">
        <title>Extensive microbial diversity within the chicken gut microbiome revealed by metagenomics and culture.</title>
        <authorList>
            <person name="Gilroy R."/>
            <person name="Ravi A."/>
            <person name="Getino M."/>
            <person name="Pursley I."/>
            <person name="Horton D.L."/>
            <person name="Alikhan N.F."/>
            <person name="Baker D."/>
            <person name="Gharbi K."/>
            <person name="Hall N."/>
            <person name="Watson M."/>
            <person name="Adriaenssens E.M."/>
            <person name="Foster-Nyarko E."/>
            <person name="Jarju S."/>
            <person name="Secka A."/>
            <person name="Antonio M."/>
            <person name="Oren A."/>
            <person name="Chaudhuri R.R."/>
            <person name="La Ragione R."/>
            <person name="Hildebrand F."/>
            <person name="Pallen M.J."/>
        </authorList>
    </citation>
    <scope>NUCLEOTIDE SEQUENCE</scope>
    <source>
        <strain evidence="3">421</strain>
    </source>
</reference>
<feature type="transmembrane region" description="Helical" evidence="1">
    <location>
        <begin position="237"/>
        <end position="258"/>
    </location>
</feature>
<feature type="signal peptide" evidence="2">
    <location>
        <begin position="1"/>
        <end position="23"/>
    </location>
</feature>
<evidence type="ECO:0000256" key="2">
    <source>
        <dbReference type="SAM" id="SignalP"/>
    </source>
</evidence>
<organism evidence="3 4">
    <name type="scientific">Candidatus Eubacterium faecipullorum</name>
    <dbReference type="NCBI Taxonomy" id="2838571"/>
    <lineage>
        <taxon>Bacteria</taxon>
        <taxon>Bacillati</taxon>
        <taxon>Bacillota</taxon>
        <taxon>Clostridia</taxon>
        <taxon>Eubacteriales</taxon>
        <taxon>Eubacteriaceae</taxon>
        <taxon>Eubacterium</taxon>
    </lineage>
</organism>
<evidence type="ECO:0000256" key="1">
    <source>
        <dbReference type="SAM" id="Phobius"/>
    </source>
</evidence>
<proteinExistence type="predicted"/>
<sequence length="278" mass="30277">MKKILTAILCTACLLLSGTTAFAAETPLQNTPYLESISFSNADIDGGFNTGETYFTITLQNPGRSAVLQNYEINGSANIIAEYFYDSANRQAGITVTLKFDSGSVIYTFTYSNPPEYEINSNANLAGISCEYAEVRPEINTDDTVYNLYIPSDLTEVNLTPVTQDINATASLITVMLREGQETEIPVTVTASDGSTKKYTFDIKRVDKTTSEVAAEMAQPDFVSFVEGERFYEQPEFAVAAGAVAGGIIIILIIAAIVKRVAANPYDPDEKDFYLTSE</sequence>
<accession>A0A9D1RF28</accession>